<dbReference type="InterPro" id="IPR001387">
    <property type="entry name" value="Cro/C1-type_HTH"/>
</dbReference>
<dbReference type="GO" id="GO:0003677">
    <property type="term" value="F:DNA binding"/>
    <property type="evidence" value="ECO:0007669"/>
    <property type="project" value="InterPro"/>
</dbReference>
<dbReference type="SUPFAM" id="SSF47413">
    <property type="entry name" value="lambda repressor-like DNA-binding domains"/>
    <property type="match status" value="1"/>
</dbReference>
<dbReference type="RefSeq" id="WP_185765128.1">
    <property type="nucleotide sequence ID" value="NZ_RIBP01000004.1"/>
</dbReference>
<protein>
    <submittedName>
        <fullName evidence="2">XRE family transcriptional regulator</fullName>
    </submittedName>
</protein>
<dbReference type="Gene3D" id="1.25.40.10">
    <property type="entry name" value="Tetratricopeptide repeat domain"/>
    <property type="match status" value="1"/>
</dbReference>
<organism evidence="2 3">
    <name type="scientific">Niallia circulans</name>
    <name type="common">Bacillus circulans</name>
    <dbReference type="NCBI Taxonomy" id="1397"/>
    <lineage>
        <taxon>Bacteria</taxon>
        <taxon>Bacillati</taxon>
        <taxon>Bacillota</taxon>
        <taxon>Bacilli</taxon>
        <taxon>Bacillales</taxon>
        <taxon>Bacillaceae</taxon>
        <taxon>Niallia</taxon>
    </lineage>
</organism>
<dbReference type="InterPro" id="IPR041315">
    <property type="entry name" value="PlcR_TPR"/>
</dbReference>
<dbReference type="Proteomes" id="UP000319837">
    <property type="component" value="Unassembled WGS sequence"/>
</dbReference>
<evidence type="ECO:0000313" key="3">
    <source>
        <dbReference type="Proteomes" id="UP000319837"/>
    </source>
</evidence>
<evidence type="ECO:0000259" key="1">
    <source>
        <dbReference type="PROSITE" id="PS50943"/>
    </source>
</evidence>
<dbReference type="Pfam" id="PF01381">
    <property type="entry name" value="HTH_3"/>
    <property type="match status" value="1"/>
</dbReference>
<dbReference type="CDD" id="cd00093">
    <property type="entry name" value="HTH_XRE"/>
    <property type="match status" value="1"/>
</dbReference>
<dbReference type="SMART" id="SM00530">
    <property type="entry name" value="HTH_XRE"/>
    <property type="match status" value="1"/>
</dbReference>
<dbReference type="PANTHER" id="PTHR37038">
    <property type="entry name" value="TRANSCRIPTIONAL REGULATOR-RELATED"/>
    <property type="match status" value="1"/>
</dbReference>
<evidence type="ECO:0000313" key="2">
    <source>
        <dbReference type="EMBL" id="TRZ36723.1"/>
    </source>
</evidence>
<reference evidence="3" key="1">
    <citation type="submission" date="2018-10" db="EMBL/GenBank/DDBJ databases">
        <title>FDA dAtabase for Regulatory Grade micrObial Sequences (FDA-ARGOS): Supporting development and validation of Infectious Disease Dx tests.</title>
        <authorList>
            <person name="Minogue T."/>
            <person name="Wolcott M."/>
            <person name="Wasieloski L."/>
            <person name="Aguilar W."/>
            <person name="Moore D."/>
            <person name="Tallon L."/>
            <person name="Sadzewicz L."/>
            <person name="Sengamalay N."/>
            <person name="Ott S."/>
            <person name="Godinez A."/>
            <person name="Nagaraj S."/>
            <person name="Vavikolanu K."/>
            <person name="Vyas G."/>
            <person name="Nadendla S."/>
            <person name="George J."/>
            <person name="Sichtig H."/>
        </authorList>
    </citation>
    <scope>NUCLEOTIDE SEQUENCE [LARGE SCALE GENOMIC DNA]</scope>
    <source>
        <strain evidence="3">FDAARGOS_343</strain>
    </source>
</reference>
<dbReference type="InterPro" id="IPR053163">
    <property type="entry name" value="HTH-type_regulator_Rgg"/>
</dbReference>
<dbReference type="InterPro" id="IPR010982">
    <property type="entry name" value="Lambda_DNA-bd_dom_sf"/>
</dbReference>
<dbReference type="PANTHER" id="PTHR37038:SF14">
    <property type="entry name" value="TRANSCRIPTIONAL ACTIVATOR"/>
    <property type="match status" value="1"/>
</dbReference>
<dbReference type="EMBL" id="RIBP01000004">
    <property type="protein sequence ID" value="TRZ36723.1"/>
    <property type="molecule type" value="Genomic_DNA"/>
</dbReference>
<proteinExistence type="predicted"/>
<dbReference type="SMART" id="SM00028">
    <property type="entry name" value="TPR"/>
    <property type="match status" value="4"/>
</dbReference>
<dbReference type="InterPro" id="IPR019734">
    <property type="entry name" value="TPR_rpt"/>
</dbReference>
<gene>
    <name evidence="2" type="ORF">CEQ21_14500</name>
</gene>
<dbReference type="AlphaFoldDB" id="A0A553SIB1"/>
<dbReference type="Pfam" id="PF18768">
    <property type="entry name" value="RNPP_C"/>
    <property type="match status" value="1"/>
</dbReference>
<comment type="caution">
    <text evidence="2">The sequence shown here is derived from an EMBL/GenBank/DDBJ whole genome shotgun (WGS) entry which is preliminary data.</text>
</comment>
<accession>A0A553SIB1</accession>
<dbReference type="PROSITE" id="PS50943">
    <property type="entry name" value="HTH_CROC1"/>
    <property type="match status" value="1"/>
</dbReference>
<name>A0A553SIB1_NIACI</name>
<dbReference type="InterPro" id="IPR011990">
    <property type="entry name" value="TPR-like_helical_dom_sf"/>
</dbReference>
<dbReference type="SUPFAM" id="SSF48452">
    <property type="entry name" value="TPR-like"/>
    <property type="match status" value="1"/>
</dbReference>
<feature type="domain" description="HTH cro/C1-type" evidence="1">
    <location>
        <begin position="10"/>
        <end position="63"/>
    </location>
</feature>
<sequence>MDFSAVGEKIKELRKQVGLSQKELSHNICTQAQISKIEKGEVLPLSSTLYLISQRLGIDVNYFFDIGTTPRLDYVIETSEQLKAARRNTDYETIKQIVEAEEKNPLFTRNKKHYQILLWHKAIYVYEVDHDFQKALKLIDEAIALTYDKVFTEKEIEIFVSRGIFYYEEGFNEEALQIYCKALSQLQKIPHLQDATIKSRLFFNIAKSLTDLNKYESSITYCKKGIDWAIKKDNLYLLAHFHYHIGFNYEMQEKYNLASNYMKEALLIFQLVKDTRYTEYIQEKIDSWKEHS</sequence>